<dbReference type="Proteomes" id="UP000323400">
    <property type="component" value="Segment"/>
</dbReference>
<sequence length="185" mass="21308">MKLISVDQSTSHCAVIFWQDDKPVDKKLIRTGSTHSKTKSKNVNYFPIITQQIDFVCDKLCEYVEEFQPEYFVLESPAMGAFGDAKATLLTLFRAINETLVEKTYLTKYQISSYTPTSVKAFARDYLPEEERLVNNKKRKMEKKDMVRACELTEYGFLEGLTLTTGKADYADAYFIGLKFIKDKQ</sequence>
<keyword evidence="2" id="KW-1185">Reference proteome</keyword>
<proteinExistence type="predicted"/>
<reference evidence="1 2" key="1">
    <citation type="submission" date="2019-04" db="EMBL/GenBank/DDBJ databases">
        <title>Nine Novel Phages from a Plateau Lake in Southwest China Provide Insights into Aeromonas Phage Diversity.</title>
        <authorList>
            <person name="Xiao W."/>
            <person name="Bai M."/>
            <person name="Wang Y."/>
            <person name="Cui X."/>
        </authorList>
    </citation>
    <scope>NUCLEOTIDE SEQUENCE [LARGE SCALE GENOMIC DNA]</scope>
</reference>
<dbReference type="EMBL" id="MK813938">
    <property type="protein sequence ID" value="QEG08421.1"/>
    <property type="molecule type" value="Genomic_DNA"/>
</dbReference>
<accession>A0A5B9NAG4</accession>
<name>A0A5B9NAG4_9CAUD</name>
<dbReference type="GO" id="GO:0003676">
    <property type="term" value="F:nucleic acid binding"/>
    <property type="evidence" value="ECO:0007669"/>
    <property type="project" value="InterPro"/>
</dbReference>
<organism evidence="1 2">
    <name type="scientific">Aeromonas phage 2L372X</name>
    <dbReference type="NCBI Taxonomy" id="2588515"/>
    <lineage>
        <taxon>Viruses</taxon>
        <taxon>Duplodnaviria</taxon>
        <taxon>Heunggongvirae</taxon>
        <taxon>Uroviricota</taxon>
        <taxon>Caudoviricetes</taxon>
        <taxon>Plateaulakevirus</taxon>
        <taxon>Plateaulakevirus pv2L372X</taxon>
    </lineage>
</organism>
<dbReference type="InterPro" id="IPR036397">
    <property type="entry name" value="RNaseH_sf"/>
</dbReference>
<dbReference type="GeneID" id="55616874"/>
<dbReference type="KEGG" id="vg:55616874"/>
<gene>
    <name evidence="1" type="primary">2L372X_168</name>
</gene>
<evidence type="ECO:0000313" key="2">
    <source>
        <dbReference type="Proteomes" id="UP000323400"/>
    </source>
</evidence>
<evidence type="ECO:0000313" key="1">
    <source>
        <dbReference type="EMBL" id="QEG08421.1"/>
    </source>
</evidence>
<dbReference type="Gene3D" id="3.30.420.10">
    <property type="entry name" value="Ribonuclease H-like superfamily/Ribonuclease H"/>
    <property type="match status" value="1"/>
</dbReference>
<protein>
    <submittedName>
        <fullName evidence="1">Uncharacterized protein</fullName>
    </submittedName>
</protein>
<dbReference type="RefSeq" id="YP_009846506.1">
    <property type="nucleotide sequence ID" value="NC_048770.1"/>
</dbReference>